<dbReference type="OrthoDB" id="9802707at2"/>
<protein>
    <submittedName>
        <fullName evidence="1">Uncharacterized protein</fullName>
    </submittedName>
</protein>
<evidence type="ECO:0000313" key="1">
    <source>
        <dbReference type="EMBL" id="ADK84233.1"/>
    </source>
</evidence>
<dbReference type="HOGENOM" id="CLU_159855_0_0_7"/>
<dbReference type="STRING" id="644282.Deba_0863"/>
<name>E1QF97_DESB2</name>
<organism evidence="1 2">
    <name type="scientific">Desulfarculus baarsii (strain ATCC 33931 / DSM 2075 / LMG 7858 / VKM B-1802 / 2st14)</name>
    <dbReference type="NCBI Taxonomy" id="644282"/>
    <lineage>
        <taxon>Bacteria</taxon>
        <taxon>Pseudomonadati</taxon>
        <taxon>Thermodesulfobacteriota</taxon>
        <taxon>Desulfarculia</taxon>
        <taxon>Desulfarculales</taxon>
        <taxon>Desulfarculaceae</taxon>
        <taxon>Desulfarculus</taxon>
    </lineage>
</organism>
<keyword evidence="2" id="KW-1185">Reference proteome</keyword>
<dbReference type="EMBL" id="CP002085">
    <property type="protein sequence ID" value="ADK84233.1"/>
    <property type="molecule type" value="Genomic_DNA"/>
</dbReference>
<dbReference type="RefSeq" id="WP_013257687.1">
    <property type="nucleotide sequence ID" value="NC_014365.1"/>
</dbReference>
<dbReference type="Proteomes" id="UP000009047">
    <property type="component" value="Chromosome"/>
</dbReference>
<dbReference type="eggNOG" id="ENOG5032S1K">
    <property type="taxonomic scope" value="Bacteria"/>
</dbReference>
<gene>
    <name evidence="1" type="ordered locus">Deba_0863</name>
</gene>
<reference evidence="1 2" key="1">
    <citation type="journal article" date="2010" name="Stand. Genomic Sci.">
        <title>Complete genome sequence of Desulfarculus baarsii type strain (2st14).</title>
        <authorList>
            <person name="Sun H."/>
            <person name="Spring S."/>
            <person name="Lapidus A."/>
            <person name="Davenport K."/>
            <person name="Del Rio T.G."/>
            <person name="Tice H."/>
            <person name="Nolan M."/>
            <person name="Copeland A."/>
            <person name="Cheng J.F."/>
            <person name="Lucas S."/>
            <person name="Tapia R."/>
            <person name="Goodwin L."/>
            <person name="Pitluck S."/>
            <person name="Ivanova N."/>
            <person name="Pagani I."/>
            <person name="Mavromatis K."/>
            <person name="Ovchinnikova G."/>
            <person name="Pati A."/>
            <person name="Chen A."/>
            <person name="Palaniappan K."/>
            <person name="Hauser L."/>
            <person name="Chang Y.J."/>
            <person name="Jeffries C.D."/>
            <person name="Detter J.C."/>
            <person name="Han C."/>
            <person name="Rohde M."/>
            <person name="Brambilla E."/>
            <person name="Goker M."/>
            <person name="Woyke T."/>
            <person name="Bristow J."/>
            <person name="Eisen J.A."/>
            <person name="Markowitz V."/>
            <person name="Hugenholtz P."/>
            <person name="Kyrpides N.C."/>
            <person name="Klenk H.P."/>
            <person name="Land M."/>
        </authorList>
    </citation>
    <scope>NUCLEOTIDE SEQUENCE [LARGE SCALE GENOMIC DNA]</scope>
    <source>
        <strain evidence="2">ATCC 33931 / DSM 2075 / LMG 7858 / VKM B-1802 / 2st14</strain>
    </source>
</reference>
<evidence type="ECO:0000313" key="2">
    <source>
        <dbReference type="Proteomes" id="UP000009047"/>
    </source>
</evidence>
<proteinExistence type="predicted"/>
<dbReference type="AlphaFoldDB" id="E1QF97"/>
<sequence length="93" mass="10822">MAETIDEITIAYEEDGEVLIEELEKIVLSRGAWTTILFRFREKDRKTGQFGPPKAGLRRYQKYNGAFRKKDAINISDKMAPALVEQLRAWFEL</sequence>
<dbReference type="KEGG" id="dbr:Deba_0863"/>
<accession>E1QF97</accession>